<comment type="function">
    <text evidence="8">Involved in the biosynthesis of the chorismate, which leads to the biosynthesis of aromatic amino acids. Catalyzes the reversible NADPH linked reduction of 3-dehydroshikimate (DHSA) to yield shikimate (SA).</text>
</comment>
<dbReference type="PANTHER" id="PTHR21089">
    <property type="entry name" value="SHIKIMATE DEHYDROGENASE"/>
    <property type="match status" value="1"/>
</dbReference>
<comment type="catalytic activity">
    <reaction evidence="7 8">
        <text>shikimate + NADP(+) = 3-dehydroshikimate + NADPH + H(+)</text>
        <dbReference type="Rhea" id="RHEA:17737"/>
        <dbReference type="ChEBI" id="CHEBI:15378"/>
        <dbReference type="ChEBI" id="CHEBI:16630"/>
        <dbReference type="ChEBI" id="CHEBI:36208"/>
        <dbReference type="ChEBI" id="CHEBI:57783"/>
        <dbReference type="ChEBI" id="CHEBI:58349"/>
        <dbReference type="EC" id="1.1.1.25"/>
    </reaction>
</comment>
<comment type="caution">
    <text evidence="8">Lacks conserved residue(s) required for the propagation of feature annotation.</text>
</comment>
<name>A0A520S5J7_9GAMM</name>
<dbReference type="Gene3D" id="3.40.50.10860">
    <property type="entry name" value="Leucine Dehydrogenase, chain A, domain 1"/>
    <property type="match status" value="1"/>
</dbReference>
<dbReference type="Pfam" id="PF18317">
    <property type="entry name" value="SDH_C"/>
    <property type="match status" value="1"/>
</dbReference>
<comment type="subunit">
    <text evidence="8">Homodimer.</text>
</comment>
<dbReference type="GO" id="GO:0009073">
    <property type="term" value="P:aromatic amino acid family biosynthetic process"/>
    <property type="evidence" value="ECO:0007669"/>
    <property type="project" value="UniProtKB-KW"/>
</dbReference>
<dbReference type="InterPro" id="IPR006151">
    <property type="entry name" value="Shikm_DH/Glu-tRNA_Rdtase"/>
</dbReference>
<dbReference type="GO" id="GO:0050661">
    <property type="term" value="F:NADP binding"/>
    <property type="evidence" value="ECO:0007669"/>
    <property type="project" value="InterPro"/>
</dbReference>
<dbReference type="InterPro" id="IPR013708">
    <property type="entry name" value="Shikimate_DH-bd_N"/>
</dbReference>
<dbReference type="NCBIfam" id="TIGR00507">
    <property type="entry name" value="aroE"/>
    <property type="match status" value="1"/>
</dbReference>
<dbReference type="Pfam" id="PF08501">
    <property type="entry name" value="Shikimate_dh_N"/>
    <property type="match status" value="1"/>
</dbReference>
<dbReference type="AlphaFoldDB" id="A0A520S5J7"/>
<dbReference type="GO" id="GO:0004764">
    <property type="term" value="F:shikimate 3-dehydrogenase (NADP+) activity"/>
    <property type="evidence" value="ECO:0007669"/>
    <property type="project" value="UniProtKB-UniRule"/>
</dbReference>
<dbReference type="HAMAP" id="MF_00222">
    <property type="entry name" value="Shikimate_DH_AroE"/>
    <property type="match status" value="1"/>
</dbReference>
<feature type="binding site" evidence="8">
    <location>
        <begin position="151"/>
        <end position="156"/>
    </location>
    <ligand>
        <name>NADP(+)</name>
        <dbReference type="ChEBI" id="CHEBI:58349"/>
    </ligand>
</feature>
<organism evidence="12 13">
    <name type="scientific">OM182 bacterium</name>
    <dbReference type="NCBI Taxonomy" id="2510334"/>
    <lineage>
        <taxon>Bacteria</taxon>
        <taxon>Pseudomonadati</taxon>
        <taxon>Pseudomonadota</taxon>
        <taxon>Gammaproteobacteria</taxon>
        <taxon>OMG group</taxon>
        <taxon>OM182 clade</taxon>
    </lineage>
</organism>
<evidence type="ECO:0000256" key="8">
    <source>
        <dbReference type="HAMAP-Rule" id="MF_00222"/>
    </source>
</evidence>
<dbReference type="GO" id="GO:0009423">
    <property type="term" value="P:chorismate biosynthetic process"/>
    <property type="evidence" value="ECO:0007669"/>
    <property type="project" value="UniProtKB-UniRule"/>
</dbReference>
<keyword evidence="3 8" id="KW-0028">Amino-acid biosynthesis</keyword>
<feature type="binding site" evidence="8">
    <location>
        <position position="62"/>
    </location>
    <ligand>
        <name>shikimate</name>
        <dbReference type="ChEBI" id="CHEBI:36208"/>
    </ligand>
</feature>
<evidence type="ECO:0000259" key="10">
    <source>
        <dbReference type="Pfam" id="PF08501"/>
    </source>
</evidence>
<feature type="binding site" evidence="8">
    <location>
        <begin position="127"/>
        <end position="131"/>
    </location>
    <ligand>
        <name>NADP(+)</name>
        <dbReference type="ChEBI" id="CHEBI:58349"/>
    </ligand>
</feature>
<dbReference type="GO" id="GO:0005829">
    <property type="term" value="C:cytosol"/>
    <property type="evidence" value="ECO:0007669"/>
    <property type="project" value="TreeGrafter"/>
</dbReference>
<dbReference type="GO" id="GO:0008652">
    <property type="term" value="P:amino acid biosynthetic process"/>
    <property type="evidence" value="ECO:0007669"/>
    <property type="project" value="UniProtKB-KW"/>
</dbReference>
<evidence type="ECO:0000256" key="2">
    <source>
        <dbReference type="ARBA" id="ARBA00012962"/>
    </source>
</evidence>
<dbReference type="UniPathway" id="UPA00053">
    <property type="reaction ID" value="UER00087"/>
</dbReference>
<gene>
    <name evidence="8" type="primary">aroE</name>
    <name evidence="12" type="ORF">EVA68_00545</name>
</gene>
<evidence type="ECO:0000256" key="4">
    <source>
        <dbReference type="ARBA" id="ARBA00022857"/>
    </source>
</evidence>
<dbReference type="InterPro" id="IPR011342">
    <property type="entry name" value="Shikimate_DH"/>
</dbReference>
<evidence type="ECO:0000256" key="5">
    <source>
        <dbReference type="ARBA" id="ARBA00023002"/>
    </source>
</evidence>
<dbReference type="InterPro" id="IPR022893">
    <property type="entry name" value="Shikimate_DH_fam"/>
</dbReference>
<feature type="binding site" evidence="8">
    <location>
        <begin position="15"/>
        <end position="17"/>
    </location>
    <ligand>
        <name>shikimate</name>
        <dbReference type="ChEBI" id="CHEBI:36208"/>
    </ligand>
</feature>
<evidence type="ECO:0000256" key="6">
    <source>
        <dbReference type="ARBA" id="ARBA00023141"/>
    </source>
</evidence>
<evidence type="ECO:0000259" key="9">
    <source>
        <dbReference type="Pfam" id="PF01488"/>
    </source>
</evidence>
<feature type="domain" description="SDH C-terminal" evidence="11">
    <location>
        <begin position="237"/>
        <end position="260"/>
    </location>
</feature>
<keyword evidence="5 8" id="KW-0560">Oxidoreductase</keyword>
<evidence type="ECO:0000313" key="13">
    <source>
        <dbReference type="Proteomes" id="UP000316199"/>
    </source>
</evidence>
<evidence type="ECO:0000313" key="12">
    <source>
        <dbReference type="EMBL" id="RZO77748.1"/>
    </source>
</evidence>
<evidence type="ECO:0000256" key="3">
    <source>
        <dbReference type="ARBA" id="ARBA00022605"/>
    </source>
</evidence>
<proteinExistence type="inferred from homology"/>
<comment type="similarity">
    <text evidence="8">Belongs to the shikimate dehydrogenase family.</text>
</comment>
<dbReference type="SUPFAM" id="SSF51735">
    <property type="entry name" value="NAD(P)-binding Rossmann-fold domains"/>
    <property type="match status" value="1"/>
</dbReference>
<keyword evidence="4 8" id="KW-0521">NADP</keyword>
<feature type="binding site" evidence="8">
    <location>
        <position position="237"/>
    </location>
    <ligand>
        <name>NADP(+)</name>
        <dbReference type="ChEBI" id="CHEBI:58349"/>
    </ligand>
</feature>
<dbReference type="EMBL" id="SHAG01000001">
    <property type="protein sequence ID" value="RZO77748.1"/>
    <property type="molecule type" value="Genomic_DNA"/>
</dbReference>
<accession>A0A520S5J7</accession>
<evidence type="ECO:0000256" key="1">
    <source>
        <dbReference type="ARBA" id="ARBA00004871"/>
    </source>
</evidence>
<keyword evidence="6 8" id="KW-0057">Aromatic amino acid biosynthesis</keyword>
<protein>
    <recommendedName>
        <fullName evidence="2 8">Shikimate dehydrogenase (NADP(+))</fullName>
        <shortName evidence="8">SDH</shortName>
        <ecNumber evidence="2 8">1.1.1.25</ecNumber>
    </recommendedName>
</protein>
<dbReference type="GO" id="GO:0019632">
    <property type="term" value="P:shikimate metabolic process"/>
    <property type="evidence" value="ECO:0007669"/>
    <property type="project" value="InterPro"/>
</dbReference>
<dbReference type="EC" id="1.1.1.25" evidence="2 8"/>
<feature type="binding site" evidence="8">
    <location>
        <position position="211"/>
    </location>
    <ligand>
        <name>NADP(+)</name>
        <dbReference type="ChEBI" id="CHEBI:58349"/>
    </ligand>
</feature>
<feature type="domain" description="Quinate/shikimate 5-dehydrogenase/glutamyl-tRNA reductase" evidence="9">
    <location>
        <begin position="117"/>
        <end position="188"/>
    </location>
</feature>
<reference evidence="12 13" key="1">
    <citation type="submission" date="2019-02" db="EMBL/GenBank/DDBJ databases">
        <title>Prokaryotic population dynamics and viral predation in marine succession experiment using metagenomics: the confinement effect.</title>
        <authorList>
            <person name="Haro-Moreno J.M."/>
            <person name="Rodriguez-Valera F."/>
            <person name="Lopez-Perez M."/>
        </authorList>
    </citation>
    <scope>NUCLEOTIDE SEQUENCE [LARGE SCALE GENOMIC DNA]</scope>
    <source>
        <strain evidence="12">MED-G157</strain>
    </source>
</reference>
<feature type="domain" description="Shikimate dehydrogenase substrate binding N-terminal" evidence="10">
    <location>
        <begin position="7"/>
        <end position="89"/>
    </location>
</feature>
<dbReference type="InterPro" id="IPR041121">
    <property type="entry name" value="SDH_C"/>
</dbReference>
<dbReference type="InterPro" id="IPR036291">
    <property type="entry name" value="NAD(P)-bd_dom_sf"/>
</dbReference>
<dbReference type="InterPro" id="IPR046346">
    <property type="entry name" value="Aminoacid_DH-like_N_sf"/>
</dbReference>
<feature type="binding site" evidence="8">
    <location>
        <position position="213"/>
    </location>
    <ligand>
        <name>shikimate</name>
        <dbReference type="ChEBI" id="CHEBI:36208"/>
    </ligand>
</feature>
<dbReference type="NCBIfam" id="NF001310">
    <property type="entry name" value="PRK00258.1-2"/>
    <property type="match status" value="1"/>
</dbReference>
<dbReference type="FunFam" id="3.40.50.10860:FF:000006">
    <property type="entry name" value="Shikimate dehydrogenase (NADP(+))"/>
    <property type="match status" value="1"/>
</dbReference>
<evidence type="ECO:0000259" key="11">
    <source>
        <dbReference type="Pfam" id="PF18317"/>
    </source>
</evidence>
<dbReference type="SUPFAM" id="SSF53223">
    <property type="entry name" value="Aminoacid dehydrogenase-like, N-terminal domain"/>
    <property type="match status" value="1"/>
</dbReference>
<feature type="active site" description="Proton acceptor" evidence="8">
    <location>
        <position position="66"/>
    </location>
</feature>
<comment type="pathway">
    <text evidence="1 8">Metabolic intermediate biosynthesis; chorismate biosynthesis; chorismate from D-erythrose 4-phosphate and phosphoenolpyruvate: step 4/7.</text>
</comment>
<feature type="binding site" evidence="8">
    <location>
        <position position="244"/>
    </location>
    <ligand>
        <name>shikimate</name>
        <dbReference type="ChEBI" id="CHEBI:36208"/>
    </ligand>
</feature>
<dbReference type="PANTHER" id="PTHR21089:SF1">
    <property type="entry name" value="BIFUNCTIONAL 3-DEHYDROQUINATE DEHYDRATASE_SHIKIMATE DEHYDROGENASE, CHLOROPLASTIC"/>
    <property type="match status" value="1"/>
</dbReference>
<feature type="binding site" evidence="8">
    <location>
        <position position="87"/>
    </location>
    <ligand>
        <name>shikimate</name>
        <dbReference type="ChEBI" id="CHEBI:36208"/>
    </ligand>
</feature>
<dbReference type="Proteomes" id="UP000316199">
    <property type="component" value="Unassembled WGS sequence"/>
</dbReference>
<comment type="caution">
    <text evidence="12">The sequence shown here is derived from an EMBL/GenBank/DDBJ whole genome shotgun (WGS) entry which is preliminary data.</text>
</comment>
<sequence>MIYRLAVFGNPIAHSRSPEIHEKFAEQHCFEINYDRILVPVKNFDTYASEFLESGGKGFNITAPFKHDAFRFSAIRSKSAELAQAVNTVSIREGVIYGDNTDGVGLRQDMIINLGWTIEGKKILMLGAGGAASGVVGDLLAANPKSFHILNRTLSKAKIIVDLHQDYRLRAIAIPDTNYDIIINATSAAFKGEKLDLPPSVFSKKSCCYDLTYGKEANRTPFLMRSKEFGVASVADGFGMLVEQAAQAFEIWFGINVLTGPVIASFRETNVFS</sequence>
<feature type="binding site" evidence="8">
    <location>
        <position position="102"/>
    </location>
    <ligand>
        <name>shikimate</name>
        <dbReference type="ChEBI" id="CHEBI:36208"/>
    </ligand>
</feature>
<dbReference type="CDD" id="cd01065">
    <property type="entry name" value="NAD_bind_Shikimate_DH"/>
    <property type="match status" value="1"/>
</dbReference>
<evidence type="ECO:0000256" key="7">
    <source>
        <dbReference type="ARBA" id="ARBA00049442"/>
    </source>
</evidence>
<dbReference type="Pfam" id="PF01488">
    <property type="entry name" value="Shikimate_DH"/>
    <property type="match status" value="1"/>
</dbReference>
<dbReference type="Gene3D" id="3.40.50.720">
    <property type="entry name" value="NAD(P)-binding Rossmann-like Domain"/>
    <property type="match status" value="1"/>
</dbReference>